<feature type="region of interest" description="Disordered" evidence="7">
    <location>
        <begin position="232"/>
        <end position="258"/>
    </location>
</feature>
<evidence type="ECO:0000256" key="8">
    <source>
        <dbReference type="SAM" id="Phobius"/>
    </source>
</evidence>
<feature type="transmembrane region" description="Helical" evidence="8">
    <location>
        <begin position="193"/>
        <end position="213"/>
    </location>
</feature>
<keyword evidence="5 8" id="KW-1133">Transmembrane helix</keyword>
<dbReference type="PANTHER" id="PTHR34229">
    <property type="entry name" value="METAL TRANSPORT PROTEIN HI_1621-RELATED"/>
    <property type="match status" value="1"/>
</dbReference>
<sequence length="258" mass="26251">MEPTGTPVAMHVSDGIVNLPVSAVFGVVAVAWIALSLVKARRDLDDRLAPMAGLVAAFIFAVQMLNFPVLPGVSGHLLGGALAVILVGPWVGALCVATVLLVQALLFADGGLSALGLNITNMAVITTLVAYGVVAVALRVLPKNRLGIVLASFVAATVSVVVASQGFVAQYALGGEVDKALGEISVTMAGVHLLIGIGEGLITATTVATVAAVRPDLVYALRRYRTQPLLITAPPTASTTTSSESTSSESTRAAESNA</sequence>
<feature type="transmembrane region" description="Helical" evidence="8">
    <location>
        <begin position="16"/>
        <end position="35"/>
    </location>
</feature>
<evidence type="ECO:0000256" key="2">
    <source>
        <dbReference type="ARBA" id="ARBA00022448"/>
    </source>
</evidence>
<evidence type="ECO:0000256" key="3">
    <source>
        <dbReference type="ARBA" id="ARBA00022475"/>
    </source>
</evidence>
<dbReference type="InterPro" id="IPR002751">
    <property type="entry name" value="CbiM/NikMN"/>
</dbReference>
<keyword evidence="4 8" id="KW-0812">Transmembrane</keyword>
<dbReference type="EMBL" id="FRCS01000004">
    <property type="protein sequence ID" value="SHN29065.1"/>
    <property type="molecule type" value="Genomic_DNA"/>
</dbReference>
<feature type="transmembrane region" description="Helical" evidence="8">
    <location>
        <begin position="119"/>
        <end position="141"/>
    </location>
</feature>
<dbReference type="PANTHER" id="PTHR34229:SF1">
    <property type="entry name" value="METAL TRANSPORT PROTEIN HI_1621-RELATED"/>
    <property type="match status" value="1"/>
</dbReference>
<protein>
    <submittedName>
        <fullName evidence="9">Cobalt/nickel transport system permease protein</fullName>
    </submittedName>
</protein>
<dbReference type="Pfam" id="PF01891">
    <property type="entry name" value="CbiM"/>
    <property type="match status" value="1"/>
</dbReference>
<evidence type="ECO:0000256" key="4">
    <source>
        <dbReference type="ARBA" id="ARBA00022692"/>
    </source>
</evidence>
<keyword evidence="3" id="KW-1003">Cell membrane</keyword>
<keyword evidence="10" id="KW-1185">Reference proteome</keyword>
<feature type="compositionally biased region" description="Low complexity" evidence="7">
    <location>
        <begin position="232"/>
        <end position="251"/>
    </location>
</feature>
<dbReference type="AlphaFoldDB" id="A0A1M7QDR6"/>
<proteinExistence type="predicted"/>
<keyword evidence="2" id="KW-0813">Transport</keyword>
<name>A0A1M7QDR6_9ACTN</name>
<accession>A0A1M7QDR6</accession>
<feature type="transmembrane region" description="Helical" evidence="8">
    <location>
        <begin position="148"/>
        <end position="173"/>
    </location>
</feature>
<evidence type="ECO:0000313" key="10">
    <source>
        <dbReference type="Proteomes" id="UP000184440"/>
    </source>
</evidence>
<evidence type="ECO:0000313" key="9">
    <source>
        <dbReference type="EMBL" id="SHN29065.1"/>
    </source>
</evidence>
<dbReference type="GO" id="GO:0005886">
    <property type="term" value="C:plasma membrane"/>
    <property type="evidence" value="ECO:0007669"/>
    <property type="project" value="UniProtKB-SubCell"/>
</dbReference>
<dbReference type="Proteomes" id="UP000184440">
    <property type="component" value="Unassembled WGS sequence"/>
</dbReference>
<feature type="transmembrane region" description="Helical" evidence="8">
    <location>
        <begin position="77"/>
        <end position="107"/>
    </location>
</feature>
<dbReference type="GO" id="GO:0000041">
    <property type="term" value="P:transition metal ion transport"/>
    <property type="evidence" value="ECO:0007669"/>
    <property type="project" value="InterPro"/>
</dbReference>
<feature type="transmembrane region" description="Helical" evidence="8">
    <location>
        <begin position="47"/>
        <end position="65"/>
    </location>
</feature>
<gene>
    <name evidence="9" type="ORF">SAMN05443668_104529</name>
</gene>
<reference evidence="9 10" key="1">
    <citation type="submission" date="2016-11" db="EMBL/GenBank/DDBJ databases">
        <authorList>
            <person name="Jaros S."/>
            <person name="Januszkiewicz K."/>
            <person name="Wedrychowicz H."/>
        </authorList>
    </citation>
    <scope>NUCLEOTIDE SEQUENCE [LARGE SCALE GENOMIC DNA]</scope>
    <source>
        <strain evidence="9 10">DSM 46144</strain>
    </source>
</reference>
<organism evidence="9 10">
    <name type="scientific">Cryptosporangium aurantiacum</name>
    <dbReference type="NCBI Taxonomy" id="134849"/>
    <lineage>
        <taxon>Bacteria</taxon>
        <taxon>Bacillati</taxon>
        <taxon>Actinomycetota</taxon>
        <taxon>Actinomycetes</taxon>
        <taxon>Cryptosporangiales</taxon>
        <taxon>Cryptosporangiaceae</taxon>
        <taxon>Cryptosporangium</taxon>
    </lineage>
</organism>
<evidence type="ECO:0000256" key="6">
    <source>
        <dbReference type="ARBA" id="ARBA00023136"/>
    </source>
</evidence>
<keyword evidence="6 8" id="KW-0472">Membrane</keyword>
<dbReference type="STRING" id="134849.SAMN05443668_104529"/>
<dbReference type="Gene3D" id="1.10.1760.20">
    <property type="match status" value="1"/>
</dbReference>
<evidence type="ECO:0000256" key="1">
    <source>
        <dbReference type="ARBA" id="ARBA00004651"/>
    </source>
</evidence>
<comment type="subcellular location">
    <subcellularLocation>
        <location evidence="1">Cell membrane</location>
        <topology evidence="1">Multi-pass membrane protein</topology>
    </subcellularLocation>
</comment>
<evidence type="ECO:0000256" key="5">
    <source>
        <dbReference type="ARBA" id="ARBA00022989"/>
    </source>
</evidence>
<evidence type="ECO:0000256" key="7">
    <source>
        <dbReference type="SAM" id="MobiDB-lite"/>
    </source>
</evidence>